<keyword evidence="5 13" id="KW-0436">Ligase</keyword>
<dbReference type="CDD" id="cd04322">
    <property type="entry name" value="LysRS_N"/>
    <property type="match status" value="1"/>
</dbReference>
<dbReference type="RefSeq" id="WP_347438539.1">
    <property type="nucleotide sequence ID" value="NZ_CP089291.1"/>
</dbReference>
<keyword evidence="17" id="KW-1185">Reference proteome</keyword>
<evidence type="ECO:0000256" key="4">
    <source>
        <dbReference type="ARBA" id="ARBA00022490"/>
    </source>
</evidence>
<dbReference type="CDD" id="cd00775">
    <property type="entry name" value="LysRS_core"/>
    <property type="match status" value="1"/>
</dbReference>
<evidence type="ECO:0000256" key="12">
    <source>
        <dbReference type="ARBA" id="ARBA00048573"/>
    </source>
</evidence>
<evidence type="ECO:0000256" key="10">
    <source>
        <dbReference type="ARBA" id="ARBA00022917"/>
    </source>
</evidence>
<comment type="similarity">
    <text evidence="2 13">Belongs to the class-II aminoacyl-tRNA synthetase family.</text>
</comment>
<dbReference type="GO" id="GO:0004824">
    <property type="term" value="F:lysine-tRNA ligase activity"/>
    <property type="evidence" value="ECO:0007669"/>
    <property type="project" value="UniProtKB-EC"/>
</dbReference>
<dbReference type="Gene3D" id="2.40.50.140">
    <property type="entry name" value="Nucleic acid-binding proteins"/>
    <property type="match status" value="1"/>
</dbReference>
<evidence type="ECO:0000313" key="17">
    <source>
        <dbReference type="Proteomes" id="UP000830167"/>
    </source>
</evidence>
<dbReference type="InterPro" id="IPR004365">
    <property type="entry name" value="NA-bd_OB_tRNA"/>
</dbReference>
<keyword evidence="8 13" id="KW-0067">ATP-binding</keyword>
<keyword evidence="6 13" id="KW-0479">Metal-binding</keyword>
<evidence type="ECO:0000256" key="14">
    <source>
        <dbReference type="RuleBase" id="RU000336"/>
    </source>
</evidence>
<dbReference type="InterPro" id="IPR034762">
    <property type="entry name" value="Lys-tRNA-ligase_II_bac/euk"/>
</dbReference>
<name>A0ABY4CPF1_9BACL</name>
<accession>A0ABY4CPF1</accession>
<feature type="binding site" evidence="13">
    <location>
        <position position="420"/>
    </location>
    <ligand>
        <name>Mg(2+)</name>
        <dbReference type="ChEBI" id="CHEBI:18420"/>
        <label>1</label>
    </ligand>
</feature>
<dbReference type="InterPro" id="IPR006195">
    <property type="entry name" value="aa-tRNA-synth_II"/>
</dbReference>
<keyword evidence="9 13" id="KW-0460">Magnesium</keyword>
<evidence type="ECO:0000256" key="9">
    <source>
        <dbReference type="ARBA" id="ARBA00022842"/>
    </source>
</evidence>
<feature type="domain" description="Aminoacyl-transfer RNA synthetases class-II family profile" evidence="15">
    <location>
        <begin position="183"/>
        <end position="497"/>
    </location>
</feature>
<dbReference type="SUPFAM" id="SSF55681">
    <property type="entry name" value="Class II aaRS and biotin synthetases"/>
    <property type="match status" value="1"/>
</dbReference>
<evidence type="ECO:0000256" key="6">
    <source>
        <dbReference type="ARBA" id="ARBA00022723"/>
    </source>
</evidence>
<dbReference type="EC" id="6.1.1.6" evidence="13"/>
<dbReference type="PIRSF" id="PIRSF039101">
    <property type="entry name" value="LysRS2"/>
    <property type="match status" value="1"/>
</dbReference>
<comment type="cofactor">
    <cofactor evidence="13 14">
        <name>Mg(2+)</name>
        <dbReference type="ChEBI" id="CHEBI:18420"/>
    </cofactor>
    <text evidence="13 14">Binds 3 Mg(2+) ions per subunit.</text>
</comment>
<dbReference type="InterPro" id="IPR044136">
    <property type="entry name" value="Lys-tRNA-ligase_II_N"/>
</dbReference>
<evidence type="ECO:0000259" key="15">
    <source>
        <dbReference type="PROSITE" id="PS50862"/>
    </source>
</evidence>
<comment type="catalytic activity">
    <reaction evidence="12 13 14">
        <text>tRNA(Lys) + L-lysine + ATP = L-lysyl-tRNA(Lys) + AMP + diphosphate</text>
        <dbReference type="Rhea" id="RHEA:20792"/>
        <dbReference type="Rhea" id="RHEA-COMP:9696"/>
        <dbReference type="Rhea" id="RHEA-COMP:9697"/>
        <dbReference type="ChEBI" id="CHEBI:30616"/>
        <dbReference type="ChEBI" id="CHEBI:32551"/>
        <dbReference type="ChEBI" id="CHEBI:33019"/>
        <dbReference type="ChEBI" id="CHEBI:78442"/>
        <dbReference type="ChEBI" id="CHEBI:78529"/>
        <dbReference type="ChEBI" id="CHEBI:456215"/>
        <dbReference type="EC" id="6.1.1.6"/>
    </reaction>
</comment>
<dbReference type="Proteomes" id="UP000830167">
    <property type="component" value="Chromosome"/>
</dbReference>
<keyword evidence="11 13" id="KW-0030">Aminoacyl-tRNA synthetase</keyword>
<keyword evidence="10 13" id="KW-0648">Protein biosynthesis</keyword>
<evidence type="ECO:0000256" key="8">
    <source>
        <dbReference type="ARBA" id="ARBA00022840"/>
    </source>
</evidence>
<dbReference type="NCBIfam" id="TIGR00499">
    <property type="entry name" value="lysS_bact"/>
    <property type="match status" value="1"/>
</dbReference>
<dbReference type="PROSITE" id="PS50862">
    <property type="entry name" value="AA_TRNA_LIGASE_II"/>
    <property type="match status" value="1"/>
</dbReference>
<evidence type="ECO:0000256" key="5">
    <source>
        <dbReference type="ARBA" id="ARBA00022598"/>
    </source>
</evidence>
<feature type="binding site" evidence="13">
    <location>
        <position position="420"/>
    </location>
    <ligand>
        <name>Mg(2+)</name>
        <dbReference type="ChEBI" id="CHEBI:18420"/>
        <label>2</label>
    </ligand>
</feature>
<dbReference type="InterPro" id="IPR045864">
    <property type="entry name" value="aa-tRNA-synth_II/BPL/LPL"/>
</dbReference>
<evidence type="ECO:0000256" key="1">
    <source>
        <dbReference type="ARBA" id="ARBA00004496"/>
    </source>
</evidence>
<dbReference type="Pfam" id="PF01336">
    <property type="entry name" value="tRNA_anti-codon"/>
    <property type="match status" value="1"/>
</dbReference>
<dbReference type="PANTHER" id="PTHR42918">
    <property type="entry name" value="LYSYL-TRNA SYNTHETASE"/>
    <property type="match status" value="1"/>
</dbReference>
<keyword evidence="7 13" id="KW-0547">Nucleotide-binding</keyword>
<dbReference type="Gene3D" id="3.30.930.10">
    <property type="entry name" value="Bira Bifunctional Protein, Domain 2"/>
    <property type="match status" value="1"/>
</dbReference>
<organism evidence="16 17">
    <name type="scientific">Fodinisporobacter ferrooxydans</name>
    <dbReference type="NCBI Taxonomy" id="2901836"/>
    <lineage>
        <taxon>Bacteria</taxon>
        <taxon>Bacillati</taxon>
        <taxon>Bacillota</taxon>
        <taxon>Bacilli</taxon>
        <taxon>Bacillales</taxon>
        <taxon>Alicyclobacillaceae</taxon>
        <taxon>Fodinisporobacter</taxon>
    </lineage>
</organism>
<comment type="subunit">
    <text evidence="3 13">Homodimer.</text>
</comment>
<evidence type="ECO:0000313" key="16">
    <source>
        <dbReference type="EMBL" id="UOF91849.1"/>
    </source>
</evidence>
<evidence type="ECO:0000256" key="11">
    <source>
        <dbReference type="ARBA" id="ARBA00023146"/>
    </source>
</evidence>
<evidence type="ECO:0000256" key="7">
    <source>
        <dbReference type="ARBA" id="ARBA00022741"/>
    </source>
</evidence>
<sequence>MTVQSEQISAQEGMNELLRIRREKLQHLIDKGIEPFGNKFEPSHTARQINEFGEQKTKEELAEHPLEVIVAGRIMAKRGHGKAGFAQLQDMSGRVQIYAKSDVLGQESYELFEMLDIGDLIGAEGVVFKTNRGEVTVNIHKLTILSKNLRPLPEKWHGLKDVETRYRQRYVDLIVNPEVRETFALRSRIIQSMRRYLDDRGYLEVETPTMHTIPGGAAARPFVTHHNALDMKLYMRIATELHLKRLIVGGFDKVYEIGRIFRNEGISTRHNPEFTSLELYEAYADYHDVMDLTENLIAHIAKEVLSTTVIQYQGQEVDLTPPWKRVSMVDLVKEYTGVDFSVSMSDEEARELAKKHKVAVEPSMKFGHILNAFFETFVEEKLIQPTFVYGHPVEISPLARKNPVDERFTDRFELFIVGREHANAFTELNDPIDQRQRFEQQLAEREAGNDEAHMMDEDFITALEYGMPPTGGLGIGIDRLVMLLTDQPSIRDVLLFPIMRERSDS</sequence>
<dbReference type="InterPro" id="IPR012340">
    <property type="entry name" value="NA-bd_OB-fold"/>
</dbReference>
<evidence type="ECO:0000256" key="2">
    <source>
        <dbReference type="ARBA" id="ARBA00008226"/>
    </source>
</evidence>
<comment type="subcellular location">
    <subcellularLocation>
        <location evidence="1 13">Cytoplasm</location>
    </subcellularLocation>
</comment>
<dbReference type="EMBL" id="CP089291">
    <property type="protein sequence ID" value="UOF91849.1"/>
    <property type="molecule type" value="Genomic_DNA"/>
</dbReference>
<dbReference type="NCBIfam" id="NF001756">
    <property type="entry name" value="PRK00484.1"/>
    <property type="match status" value="1"/>
</dbReference>
<proteinExistence type="inferred from homology"/>
<dbReference type="SUPFAM" id="SSF50249">
    <property type="entry name" value="Nucleic acid-binding proteins"/>
    <property type="match status" value="1"/>
</dbReference>
<evidence type="ECO:0000256" key="3">
    <source>
        <dbReference type="ARBA" id="ARBA00011738"/>
    </source>
</evidence>
<dbReference type="InterPro" id="IPR018149">
    <property type="entry name" value="Lys-tRNA-synth_II_C"/>
</dbReference>
<gene>
    <name evidence="13 16" type="primary">lysS</name>
    <name evidence="16" type="ORF">LSG31_06300</name>
</gene>
<feature type="binding site" evidence="13">
    <location>
        <position position="413"/>
    </location>
    <ligand>
        <name>Mg(2+)</name>
        <dbReference type="ChEBI" id="CHEBI:18420"/>
        <label>1</label>
    </ligand>
</feature>
<dbReference type="HAMAP" id="MF_00252">
    <property type="entry name" value="Lys_tRNA_synth_class2"/>
    <property type="match status" value="1"/>
</dbReference>
<dbReference type="PRINTS" id="PR00982">
    <property type="entry name" value="TRNASYNTHLYS"/>
</dbReference>
<dbReference type="InterPro" id="IPR002313">
    <property type="entry name" value="Lys-tRNA-ligase_II"/>
</dbReference>
<protein>
    <recommendedName>
        <fullName evidence="13">Lysine--tRNA ligase</fullName>
        <ecNumber evidence="13">6.1.1.6</ecNumber>
    </recommendedName>
    <alternativeName>
        <fullName evidence="13">Lysyl-tRNA synthetase</fullName>
        <shortName evidence="13">LysRS</shortName>
    </alternativeName>
</protein>
<dbReference type="Pfam" id="PF00152">
    <property type="entry name" value="tRNA-synt_2"/>
    <property type="match status" value="1"/>
</dbReference>
<reference evidence="16" key="1">
    <citation type="submission" date="2021-12" db="EMBL/GenBank/DDBJ databases">
        <title>Alicyclobacillaceae gen. nov., sp. nov., isolated from chalcocite enrichment system.</title>
        <authorList>
            <person name="Jiang Z."/>
        </authorList>
    </citation>
    <scope>NUCLEOTIDE SEQUENCE</scope>
    <source>
        <strain evidence="16">MYW30-H2</strain>
    </source>
</reference>
<dbReference type="InterPro" id="IPR004364">
    <property type="entry name" value="Aa-tRNA-synt_II"/>
</dbReference>
<dbReference type="PANTHER" id="PTHR42918:SF15">
    <property type="entry name" value="LYSINE--TRNA LIGASE, CHLOROPLASTIC_MITOCHONDRIAL"/>
    <property type="match status" value="1"/>
</dbReference>
<keyword evidence="4 13" id="KW-0963">Cytoplasm</keyword>
<evidence type="ECO:0000256" key="13">
    <source>
        <dbReference type="HAMAP-Rule" id="MF_00252"/>
    </source>
</evidence>